<evidence type="ECO:0000313" key="1">
    <source>
        <dbReference type="EMBL" id="MBI5248113.1"/>
    </source>
</evidence>
<comment type="caution">
    <text evidence="1">The sequence shown here is derived from an EMBL/GenBank/DDBJ whole genome shotgun (WGS) entry which is preliminary data.</text>
</comment>
<sequence length="115" mass="13711">MKKWICRSIVVFMMVMIVPASTWARGTRFVINWPEGHVGPIYVQVFDIRCHYPYELLDRFKVWVSWDKETKCYELGNRGTYLVQMYKYDHCKGPMIISGNCASFQIRYSMTPPWI</sequence>
<dbReference type="AlphaFoldDB" id="A0A9D6YYU8"/>
<protein>
    <submittedName>
        <fullName evidence="1">Uncharacterized protein</fullName>
    </submittedName>
</protein>
<evidence type="ECO:0000313" key="2">
    <source>
        <dbReference type="Proteomes" id="UP000807825"/>
    </source>
</evidence>
<accession>A0A9D6YYU8</accession>
<proteinExistence type="predicted"/>
<dbReference type="Proteomes" id="UP000807825">
    <property type="component" value="Unassembled WGS sequence"/>
</dbReference>
<reference evidence="1" key="1">
    <citation type="submission" date="2020-07" db="EMBL/GenBank/DDBJ databases">
        <title>Huge and variable diversity of episymbiotic CPR bacteria and DPANN archaea in groundwater ecosystems.</title>
        <authorList>
            <person name="He C.Y."/>
            <person name="Keren R."/>
            <person name="Whittaker M."/>
            <person name="Farag I.F."/>
            <person name="Doudna J."/>
            <person name="Cate J.H.D."/>
            <person name="Banfield J.F."/>
        </authorList>
    </citation>
    <scope>NUCLEOTIDE SEQUENCE</scope>
    <source>
        <strain evidence="1">NC_groundwater_1664_Pr3_B-0.1um_52_9</strain>
    </source>
</reference>
<gene>
    <name evidence="1" type="ORF">HY912_01350</name>
</gene>
<name>A0A9D6YYU8_9BACT</name>
<dbReference type="EMBL" id="JACRDE010000043">
    <property type="protein sequence ID" value="MBI5248113.1"/>
    <property type="molecule type" value="Genomic_DNA"/>
</dbReference>
<organism evidence="1 2">
    <name type="scientific">Desulfomonile tiedjei</name>
    <dbReference type="NCBI Taxonomy" id="2358"/>
    <lineage>
        <taxon>Bacteria</taxon>
        <taxon>Pseudomonadati</taxon>
        <taxon>Thermodesulfobacteriota</taxon>
        <taxon>Desulfomonilia</taxon>
        <taxon>Desulfomonilales</taxon>
        <taxon>Desulfomonilaceae</taxon>
        <taxon>Desulfomonile</taxon>
    </lineage>
</organism>